<dbReference type="GO" id="GO:0004623">
    <property type="term" value="F:phospholipase A2 activity"/>
    <property type="evidence" value="ECO:0007669"/>
    <property type="project" value="InterPro"/>
</dbReference>
<gene>
    <name evidence="1" type="ORF">GSOID_T00020281001</name>
</gene>
<reference evidence="1" key="1">
    <citation type="journal article" date="2010" name="Science">
        <title>Plasticity of animal genome architecture unmasked by rapid evolution of a pelagic tunicate.</title>
        <authorList>
            <person name="Denoeud F."/>
            <person name="Henriet S."/>
            <person name="Mungpakdee S."/>
            <person name="Aury J.M."/>
            <person name="Da Silva C."/>
            <person name="Brinkmann H."/>
            <person name="Mikhaleva J."/>
            <person name="Olsen L.C."/>
            <person name="Jubin C."/>
            <person name="Canestro C."/>
            <person name="Bouquet J.M."/>
            <person name="Danks G."/>
            <person name="Poulain J."/>
            <person name="Campsteijn C."/>
            <person name="Adamski M."/>
            <person name="Cross I."/>
            <person name="Yadetie F."/>
            <person name="Muffato M."/>
            <person name="Louis A."/>
            <person name="Butcher S."/>
            <person name="Tsagkogeorga G."/>
            <person name="Konrad A."/>
            <person name="Singh S."/>
            <person name="Jensen M.F."/>
            <person name="Cong E.H."/>
            <person name="Eikeseth-Otteraa H."/>
            <person name="Noel B."/>
            <person name="Anthouard V."/>
            <person name="Porcel B.M."/>
            <person name="Kachouri-Lafond R."/>
            <person name="Nishino A."/>
            <person name="Ugolini M."/>
            <person name="Chourrout P."/>
            <person name="Nishida H."/>
            <person name="Aasland R."/>
            <person name="Huzurbazar S."/>
            <person name="Westhof E."/>
            <person name="Delsuc F."/>
            <person name="Lehrach H."/>
            <person name="Reinhardt R."/>
            <person name="Weissenbach J."/>
            <person name="Roy S.W."/>
            <person name="Artiguenave F."/>
            <person name="Postlethwait J.H."/>
            <person name="Manak J.R."/>
            <person name="Thompson E.M."/>
            <person name="Jaillon O."/>
            <person name="Du Pasquier L."/>
            <person name="Boudinot P."/>
            <person name="Liberles D.A."/>
            <person name="Volff J.N."/>
            <person name="Philippe H."/>
            <person name="Lenhard B."/>
            <person name="Roest Crollius H."/>
            <person name="Wincker P."/>
            <person name="Chourrout D."/>
        </authorList>
    </citation>
    <scope>NUCLEOTIDE SEQUENCE [LARGE SCALE GENOMIC DNA]</scope>
</reference>
<organism evidence="1">
    <name type="scientific">Oikopleura dioica</name>
    <name type="common">Tunicate</name>
    <dbReference type="NCBI Taxonomy" id="34765"/>
    <lineage>
        <taxon>Eukaryota</taxon>
        <taxon>Metazoa</taxon>
        <taxon>Chordata</taxon>
        <taxon>Tunicata</taxon>
        <taxon>Appendicularia</taxon>
        <taxon>Copelata</taxon>
        <taxon>Oikopleuridae</taxon>
        <taxon>Oikopleura</taxon>
    </lineage>
</organism>
<evidence type="ECO:0000313" key="1">
    <source>
        <dbReference type="EMBL" id="CBY39698.1"/>
    </source>
</evidence>
<dbReference type="GO" id="GO:0006644">
    <property type="term" value="P:phospholipid metabolic process"/>
    <property type="evidence" value="ECO:0007669"/>
    <property type="project" value="InterPro"/>
</dbReference>
<dbReference type="GO" id="GO:0050482">
    <property type="term" value="P:arachidonate secretion"/>
    <property type="evidence" value="ECO:0007669"/>
    <property type="project" value="InterPro"/>
</dbReference>
<dbReference type="Proteomes" id="UP000011014">
    <property type="component" value="Unassembled WGS sequence"/>
</dbReference>
<proteinExistence type="predicted"/>
<dbReference type="Gene3D" id="1.20.90.10">
    <property type="entry name" value="Phospholipase A2 domain"/>
    <property type="match status" value="1"/>
</dbReference>
<dbReference type="SUPFAM" id="SSF48619">
    <property type="entry name" value="Phospholipase A2, PLA2"/>
    <property type="match status" value="1"/>
</dbReference>
<dbReference type="AlphaFoldDB" id="E4YW63"/>
<dbReference type="InterPro" id="IPR036444">
    <property type="entry name" value="PLipase_A2_dom_sf"/>
</dbReference>
<name>E4YW63_OIKDI</name>
<sequence length="266" mass="29547">MYFVKIFPKVFSRLDGAYGCFCNYFEGDRQFSQPGFGPRPVDASDAVCKAHKECLACVRDEFGDECIPEGVDMVYNHENGQCTDDKNTCKRALCECQKQAAIDQAKVKHTRTSSQFHWLFSGIASSLFKTQICPNFCAAKDLVLTSSIPQAAEDTRFSAHNEFYEANVCFKSSQGLTLRTNGAKWELLSEDTVLYTAKTEGCPDKVSTWINAEDGTEVNLELEHLSSNNPVGEKRCCKNNDGGYKVFNNGNHQCCEDGSVKPNGLC</sequence>
<evidence type="ECO:0008006" key="2">
    <source>
        <dbReference type="Google" id="ProtNLM"/>
    </source>
</evidence>
<accession>E4YW63</accession>
<protein>
    <recommendedName>
        <fullName evidence="2">Phospholipase A2 domain-containing protein</fullName>
    </recommendedName>
</protein>
<dbReference type="EMBL" id="FN655620">
    <property type="protein sequence ID" value="CBY39698.1"/>
    <property type="molecule type" value="Genomic_DNA"/>
</dbReference>